<feature type="signal peptide" evidence="1">
    <location>
        <begin position="1"/>
        <end position="21"/>
    </location>
</feature>
<keyword evidence="3" id="KW-1185">Reference proteome</keyword>
<dbReference type="PANTHER" id="PTHR30469:SF18">
    <property type="entry name" value="RESISTANCE-NODULATION-CELL DIVISION (RND) EFFLUX MEMBRANE FUSION PROTEIN-RELATED"/>
    <property type="match status" value="1"/>
</dbReference>
<dbReference type="EMBL" id="ASTJ01000034">
    <property type="protein sequence ID" value="EPC01505.1"/>
    <property type="molecule type" value="Genomic_DNA"/>
</dbReference>
<dbReference type="PROSITE" id="PS51257">
    <property type="entry name" value="PROKAR_LIPOPROTEIN"/>
    <property type="match status" value="1"/>
</dbReference>
<reference evidence="2 3" key="1">
    <citation type="journal article" date="2013" name="Genome Announc.">
        <title>Draft genome sequence of the moderately halophilic gammaproteobacterium Halomonas anticariensis FP35.</title>
        <authorList>
            <person name="Tahrioui A."/>
            <person name="Quesada E."/>
            <person name="Llamas I."/>
        </authorList>
    </citation>
    <scope>NUCLEOTIDE SEQUENCE [LARGE SCALE GENOMIC DNA]</scope>
    <source>
        <strain evidence="3">DSM 16096 / CECT 5854 / LMG 22089 / FP35</strain>
    </source>
</reference>
<accession>S2KHR3</accession>
<name>S2KHR3_LITA3</name>
<dbReference type="Gene3D" id="2.40.50.100">
    <property type="match status" value="1"/>
</dbReference>
<evidence type="ECO:0000256" key="1">
    <source>
        <dbReference type="SAM" id="SignalP"/>
    </source>
</evidence>
<evidence type="ECO:0000313" key="2">
    <source>
        <dbReference type="EMBL" id="EPC01505.1"/>
    </source>
</evidence>
<evidence type="ECO:0000313" key="3">
    <source>
        <dbReference type="Proteomes" id="UP000014463"/>
    </source>
</evidence>
<dbReference type="SUPFAM" id="SSF111369">
    <property type="entry name" value="HlyD-like secretion proteins"/>
    <property type="match status" value="1"/>
</dbReference>
<feature type="chain" id="PRO_5004498184" evidence="1">
    <location>
        <begin position="22"/>
        <end position="138"/>
    </location>
</feature>
<dbReference type="GO" id="GO:0015562">
    <property type="term" value="F:efflux transmembrane transporter activity"/>
    <property type="evidence" value="ECO:0007669"/>
    <property type="project" value="TreeGrafter"/>
</dbReference>
<dbReference type="eggNOG" id="COG0845">
    <property type="taxonomic scope" value="Bacteria"/>
</dbReference>
<feature type="non-terminal residue" evidence="2">
    <location>
        <position position="138"/>
    </location>
</feature>
<dbReference type="Gene3D" id="1.10.287.470">
    <property type="entry name" value="Helix hairpin bin"/>
    <property type="match status" value="1"/>
</dbReference>
<sequence>MLKRRDIPFLAVIGLLPLALAACSDATSSIDPRTNAPLVRVAAVAPSAQVERSFTGVIAARVQSDLGFRVPGKILERLVDTGQTVERGQPLMRIDSTDLRLAMRAHEEAVAAARARLRQTAEDEARYRALVSRGAVSA</sequence>
<dbReference type="AlphaFoldDB" id="S2KHR3"/>
<organism evidence="2 3">
    <name type="scientific">Litchfieldella anticariensis (strain DSM 16096 / CECT 5854 / CIP 108499 / LMG 22089 / FP35)</name>
    <name type="common">Halomonas anticariensis</name>
    <dbReference type="NCBI Taxonomy" id="1121939"/>
    <lineage>
        <taxon>Bacteria</taxon>
        <taxon>Pseudomonadati</taxon>
        <taxon>Pseudomonadota</taxon>
        <taxon>Gammaproteobacteria</taxon>
        <taxon>Oceanospirillales</taxon>
        <taxon>Halomonadaceae</taxon>
        <taxon>Litchfieldella</taxon>
    </lineage>
</organism>
<comment type="caution">
    <text evidence="2">The sequence shown here is derived from an EMBL/GenBank/DDBJ whole genome shotgun (WGS) entry which is preliminary data.</text>
</comment>
<keyword evidence="1" id="KW-0732">Signal</keyword>
<dbReference type="PANTHER" id="PTHR30469">
    <property type="entry name" value="MULTIDRUG RESISTANCE PROTEIN MDTA"/>
    <property type="match status" value="1"/>
</dbReference>
<gene>
    <name evidence="2" type="ORF">L861_16675</name>
</gene>
<dbReference type="GO" id="GO:1990281">
    <property type="term" value="C:efflux pump complex"/>
    <property type="evidence" value="ECO:0007669"/>
    <property type="project" value="TreeGrafter"/>
</dbReference>
<dbReference type="Proteomes" id="UP000014463">
    <property type="component" value="Unassembled WGS sequence"/>
</dbReference>
<protein>
    <submittedName>
        <fullName evidence="2">Uncharacterized protein</fullName>
    </submittedName>
</protein>
<dbReference type="STRING" id="1121939.L861_16675"/>
<proteinExistence type="predicted"/>